<evidence type="ECO:0000256" key="1">
    <source>
        <dbReference type="ARBA" id="ARBA00000683"/>
    </source>
</evidence>
<comment type="caution">
    <text evidence="25">The sequence shown here is derived from an EMBL/GenBank/DDBJ whole genome shotgun (WGS) entry which is preliminary data.</text>
</comment>
<dbReference type="GO" id="GO:0008965">
    <property type="term" value="F:phosphoenolpyruvate-protein phosphotransferase activity"/>
    <property type="evidence" value="ECO:0007669"/>
    <property type="project" value="UniProtKB-EC"/>
</dbReference>
<dbReference type="EMBL" id="PHNE01000001">
    <property type="protein sequence ID" value="PPE05743.1"/>
    <property type="molecule type" value="Genomic_DNA"/>
</dbReference>
<keyword evidence="14 17" id="KW-0418">Kinase</keyword>
<dbReference type="InterPro" id="IPR008731">
    <property type="entry name" value="PTS_EIN"/>
</dbReference>
<dbReference type="InterPro" id="IPR040442">
    <property type="entry name" value="Pyrv_kinase-like_dom_sf"/>
</dbReference>
<comment type="subcellular location">
    <subcellularLocation>
        <location evidence="4 17">Cytoplasm</location>
    </subcellularLocation>
</comment>
<evidence type="ECO:0000259" key="22">
    <source>
        <dbReference type="Pfam" id="PF00391"/>
    </source>
</evidence>
<accession>A0A2S5REJ6</accession>
<dbReference type="GO" id="GO:0005737">
    <property type="term" value="C:cytoplasm"/>
    <property type="evidence" value="ECO:0007669"/>
    <property type="project" value="UniProtKB-SubCell"/>
</dbReference>
<dbReference type="InterPro" id="IPR024692">
    <property type="entry name" value="PTS_EI"/>
</dbReference>
<dbReference type="GO" id="GO:0046872">
    <property type="term" value="F:metal ion binding"/>
    <property type="evidence" value="ECO:0007669"/>
    <property type="project" value="UniProtKB-KW"/>
</dbReference>
<evidence type="ECO:0000259" key="23">
    <source>
        <dbReference type="Pfam" id="PF02896"/>
    </source>
</evidence>
<evidence type="ECO:0000256" key="4">
    <source>
        <dbReference type="ARBA" id="ARBA00004496"/>
    </source>
</evidence>
<evidence type="ECO:0000256" key="13">
    <source>
        <dbReference type="ARBA" id="ARBA00022723"/>
    </source>
</evidence>
<reference evidence="25 26" key="1">
    <citation type="submission" date="2017-11" db="EMBL/GenBank/DDBJ databases">
        <title>Genome sequence of Entomoplasma lucivorax PIPN-2 (ATCC 49196).</title>
        <authorList>
            <person name="Lo W.-S."/>
            <person name="Gasparich G.E."/>
            <person name="Kuo C.-H."/>
        </authorList>
    </citation>
    <scope>NUCLEOTIDE SEQUENCE [LARGE SCALE GENOMIC DNA]</scope>
    <source>
        <strain evidence="25 26">PIPN-2</strain>
    </source>
</reference>
<dbReference type="PROSITE" id="PS00370">
    <property type="entry name" value="PEP_ENZYMES_PHOS_SITE"/>
    <property type="match status" value="1"/>
</dbReference>
<evidence type="ECO:0000256" key="12">
    <source>
        <dbReference type="ARBA" id="ARBA00022683"/>
    </source>
</evidence>
<dbReference type="PIRSF" id="PIRSF000732">
    <property type="entry name" value="PTS_enzyme_I"/>
    <property type="match status" value="1"/>
</dbReference>
<dbReference type="PRINTS" id="PR01736">
    <property type="entry name" value="PHPHTRNFRASE"/>
</dbReference>
<dbReference type="InterPro" id="IPR036618">
    <property type="entry name" value="PtsI_HPr-bd_sf"/>
</dbReference>
<dbReference type="GO" id="GO:0009401">
    <property type="term" value="P:phosphoenolpyruvate-dependent sugar phosphotransferase system"/>
    <property type="evidence" value="ECO:0007669"/>
    <property type="project" value="UniProtKB-KW"/>
</dbReference>
<evidence type="ECO:0000259" key="24">
    <source>
        <dbReference type="Pfam" id="PF05524"/>
    </source>
</evidence>
<evidence type="ECO:0000256" key="18">
    <source>
        <dbReference type="PIRSR" id="PIRSR000732-1"/>
    </source>
</evidence>
<comment type="similarity">
    <text evidence="5 17">Belongs to the PEP-utilizing enzyme family.</text>
</comment>
<dbReference type="NCBIfam" id="TIGR01417">
    <property type="entry name" value="PTS_I_fam"/>
    <property type="match status" value="1"/>
</dbReference>
<dbReference type="Gene3D" id="1.10.274.10">
    <property type="entry name" value="PtsI, HPr-binding domain"/>
    <property type="match status" value="1"/>
</dbReference>
<dbReference type="Gene3D" id="3.20.20.60">
    <property type="entry name" value="Phosphoenolpyruvate-binding domains"/>
    <property type="match status" value="1"/>
</dbReference>
<dbReference type="InterPro" id="IPR018274">
    <property type="entry name" value="PEP_util_AS"/>
</dbReference>
<feature type="domain" description="PEP-utilising enzyme C-terminal" evidence="23">
    <location>
        <begin position="251"/>
        <end position="542"/>
    </location>
</feature>
<feature type="active site" description="Proton donor" evidence="18">
    <location>
        <position position="503"/>
    </location>
</feature>
<dbReference type="InterPro" id="IPR000121">
    <property type="entry name" value="PEP_util_C"/>
</dbReference>
<dbReference type="Pfam" id="PF00391">
    <property type="entry name" value="PEP-utilizers"/>
    <property type="match status" value="1"/>
</dbReference>
<dbReference type="InterPro" id="IPR036637">
    <property type="entry name" value="Phosphohistidine_dom_sf"/>
</dbReference>
<keyword evidence="8 17" id="KW-0813">Transport</keyword>
<keyword evidence="26" id="KW-1185">Reference proteome</keyword>
<feature type="binding site" evidence="20">
    <location>
        <position position="456"/>
    </location>
    <ligand>
        <name>Mg(2+)</name>
        <dbReference type="ChEBI" id="CHEBI:18420"/>
    </ligand>
</feature>
<evidence type="ECO:0000256" key="11">
    <source>
        <dbReference type="ARBA" id="ARBA00022679"/>
    </source>
</evidence>
<dbReference type="Pfam" id="PF05524">
    <property type="entry name" value="PEP-utilisers_N"/>
    <property type="match status" value="1"/>
</dbReference>
<dbReference type="SUPFAM" id="SSF51621">
    <property type="entry name" value="Phosphoenolpyruvate/pyruvate domain"/>
    <property type="match status" value="1"/>
</dbReference>
<keyword evidence="13 17" id="KW-0479">Metal-binding</keyword>
<evidence type="ECO:0000256" key="21">
    <source>
        <dbReference type="SAM" id="Coils"/>
    </source>
</evidence>
<organism evidence="25 26">
    <name type="scientific">Williamsoniiplasma lucivorax</name>
    <dbReference type="NCBI Taxonomy" id="209274"/>
    <lineage>
        <taxon>Bacteria</taxon>
        <taxon>Bacillati</taxon>
        <taxon>Mycoplasmatota</taxon>
        <taxon>Mollicutes</taxon>
        <taxon>Entomoplasmatales</taxon>
        <taxon>Williamsoniiplasma</taxon>
    </lineage>
</organism>
<dbReference type="InterPro" id="IPR015813">
    <property type="entry name" value="Pyrv/PenolPyrv_kinase-like_dom"/>
</dbReference>
<dbReference type="RefSeq" id="WP_028126548.1">
    <property type="nucleotide sequence ID" value="NZ_PHNE01000001.1"/>
</dbReference>
<feature type="binding site" evidence="19">
    <location>
        <position position="466"/>
    </location>
    <ligand>
        <name>phosphoenolpyruvate</name>
        <dbReference type="ChEBI" id="CHEBI:58702"/>
    </ligand>
</feature>
<keyword evidence="11 17" id="KW-0808">Transferase</keyword>
<dbReference type="PANTHER" id="PTHR46244">
    <property type="entry name" value="PHOSPHOENOLPYRUVATE-PROTEIN PHOSPHOTRANSFERASE"/>
    <property type="match status" value="1"/>
</dbReference>
<dbReference type="AlphaFoldDB" id="A0A2S5REJ6"/>
<keyword evidence="21" id="KW-0175">Coiled coil</keyword>
<name>A0A2S5REJ6_9MOLU</name>
<dbReference type="PROSITE" id="PS00742">
    <property type="entry name" value="PEP_ENZYMES_2"/>
    <property type="match status" value="1"/>
</dbReference>
<comment type="cofactor">
    <cofactor evidence="2 17 20">
        <name>Mg(2+)</name>
        <dbReference type="ChEBI" id="CHEBI:18420"/>
    </cofactor>
</comment>
<evidence type="ECO:0000256" key="10">
    <source>
        <dbReference type="ARBA" id="ARBA00022597"/>
    </source>
</evidence>
<dbReference type="SUPFAM" id="SSF52009">
    <property type="entry name" value="Phosphohistidine domain"/>
    <property type="match status" value="1"/>
</dbReference>
<proteinExistence type="inferred from homology"/>
<evidence type="ECO:0000256" key="8">
    <source>
        <dbReference type="ARBA" id="ARBA00022448"/>
    </source>
</evidence>
<dbReference type="GO" id="GO:0016301">
    <property type="term" value="F:kinase activity"/>
    <property type="evidence" value="ECO:0007669"/>
    <property type="project" value="UniProtKB-KW"/>
</dbReference>
<evidence type="ECO:0000256" key="16">
    <source>
        <dbReference type="ARBA" id="ARBA00033235"/>
    </source>
</evidence>
<dbReference type="EC" id="2.7.3.9" evidence="6 17"/>
<feature type="binding site" evidence="19">
    <location>
        <position position="297"/>
    </location>
    <ligand>
        <name>phosphoenolpyruvate</name>
        <dbReference type="ChEBI" id="CHEBI:58702"/>
    </ligand>
</feature>
<evidence type="ECO:0000256" key="17">
    <source>
        <dbReference type="PIRNR" id="PIRNR000732"/>
    </source>
</evidence>
<evidence type="ECO:0000256" key="2">
    <source>
        <dbReference type="ARBA" id="ARBA00001946"/>
    </source>
</evidence>
<evidence type="ECO:0000256" key="9">
    <source>
        <dbReference type="ARBA" id="ARBA00022490"/>
    </source>
</evidence>
<evidence type="ECO:0000256" key="5">
    <source>
        <dbReference type="ARBA" id="ARBA00007837"/>
    </source>
</evidence>
<dbReference type="Pfam" id="PF02896">
    <property type="entry name" value="PEP-utilizers_C"/>
    <property type="match status" value="1"/>
</dbReference>
<evidence type="ECO:0000256" key="3">
    <source>
        <dbReference type="ARBA" id="ARBA00002728"/>
    </source>
</evidence>
<evidence type="ECO:0000256" key="20">
    <source>
        <dbReference type="PIRSR" id="PIRSR000732-3"/>
    </source>
</evidence>
<dbReference type="InterPro" id="IPR050499">
    <property type="entry name" value="PEP-utilizing_PTS_enzyme"/>
</dbReference>
<comment type="catalytic activity">
    <reaction evidence="1 17">
        <text>L-histidyl-[protein] + phosphoenolpyruvate = N(pros)-phospho-L-histidyl-[protein] + pyruvate</text>
        <dbReference type="Rhea" id="RHEA:23880"/>
        <dbReference type="Rhea" id="RHEA-COMP:9745"/>
        <dbReference type="Rhea" id="RHEA-COMP:9746"/>
        <dbReference type="ChEBI" id="CHEBI:15361"/>
        <dbReference type="ChEBI" id="CHEBI:29979"/>
        <dbReference type="ChEBI" id="CHEBI:58702"/>
        <dbReference type="ChEBI" id="CHEBI:64837"/>
        <dbReference type="EC" id="2.7.3.9"/>
    </reaction>
</comment>
<dbReference type="Proteomes" id="UP000237865">
    <property type="component" value="Unassembled WGS sequence"/>
</dbReference>
<sequence length="575" mass="63788">MSKKLKGIGASEGIAVAKALVLAEEHINIQDTKISDTKAEITKLENAIAVSVEELDHLRQTTEVKLGAEKAAIFEAHKEIASDPAVKDEYIAMINDDQSNAEFAVQTISNKYYQMFAEMDDPYFKERCADIKDVASRIIKHLMGIKIIDLSTIKEEVIIVAEDLTPSQTAQLDKKFVKGFATNIGGRTSHAAIMARSLEIPAVLGLKTITQDVKDGEVFALDGTNGIVELDLDQTTIDSYLAEAQKFAAFKEELKKFKNQVSKTKDGQTKLIEANIGSPADIDGVLESGAEGIGLFRSEFLYMDNDHFPTEEEQFVAYKKVVEAMNKQLVVIRTLDIGGDKKLSYYEFPHEMNPFLGYRAIRFTLDKKEVFRDQIRALLRASAFGELGIMFPMIATVDEFKDAKAFVEQCKKELDSENIKYDKNVQIGMMVEIPAAAVNADKFAKHADFFSIGTNDLVQYSMAADRMSEKVAYLYQPTNPSLLRLIKMTIDGGHTKKRWVGMCGEMAGDVQAIPLLIGLGLDAFSMSASSVLRARQLMSKIDLKDAQDLANQALELETNEEVLALVDAFLAKIDH</sequence>
<evidence type="ECO:0000256" key="6">
    <source>
        <dbReference type="ARBA" id="ARBA00012232"/>
    </source>
</evidence>
<evidence type="ECO:0000313" key="25">
    <source>
        <dbReference type="EMBL" id="PPE05743.1"/>
    </source>
</evidence>
<feature type="binding site" evidence="19">
    <location>
        <position position="333"/>
    </location>
    <ligand>
        <name>phosphoenolpyruvate</name>
        <dbReference type="ChEBI" id="CHEBI:58702"/>
    </ligand>
</feature>
<feature type="active site" description="Tele-phosphohistidine intermediate" evidence="18">
    <location>
        <position position="190"/>
    </location>
</feature>
<protein>
    <recommendedName>
        <fullName evidence="7 17">Phosphoenolpyruvate-protein phosphotransferase</fullName>
        <ecNumber evidence="6 17">2.7.3.9</ecNumber>
    </recommendedName>
    <alternativeName>
        <fullName evidence="16 17">Phosphotransferase system, enzyme I</fullName>
    </alternativeName>
</protein>
<keyword evidence="10 17" id="KW-0762">Sugar transport</keyword>
<feature type="binding site" evidence="19">
    <location>
        <begin position="455"/>
        <end position="456"/>
    </location>
    <ligand>
        <name>phosphoenolpyruvate</name>
        <dbReference type="ChEBI" id="CHEBI:58702"/>
    </ligand>
</feature>
<evidence type="ECO:0000256" key="7">
    <source>
        <dbReference type="ARBA" id="ARBA00016544"/>
    </source>
</evidence>
<feature type="coiled-coil region" evidence="21">
    <location>
        <begin position="34"/>
        <end position="61"/>
    </location>
</feature>
<feature type="binding site" evidence="20">
    <location>
        <position position="432"/>
    </location>
    <ligand>
        <name>Mg(2+)</name>
        <dbReference type="ChEBI" id="CHEBI:18420"/>
    </ligand>
</feature>
<evidence type="ECO:0000256" key="14">
    <source>
        <dbReference type="ARBA" id="ARBA00022777"/>
    </source>
</evidence>
<evidence type="ECO:0000313" key="26">
    <source>
        <dbReference type="Proteomes" id="UP000237865"/>
    </source>
</evidence>
<keyword evidence="15 17" id="KW-0460">Magnesium</keyword>
<gene>
    <name evidence="25" type="primary">ptsI</name>
    <name evidence="25" type="ORF">ELUCI_v1c00300</name>
</gene>
<evidence type="ECO:0000256" key="15">
    <source>
        <dbReference type="ARBA" id="ARBA00022842"/>
    </source>
</evidence>
<dbReference type="InterPro" id="IPR008279">
    <property type="entry name" value="PEP-util_enz_mobile_dom"/>
</dbReference>
<evidence type="ECO:0000256" key="19">
    <source>
        <dbReference type="PIRSR" id="PIRSR000732-2"/>
    </source>
</evidence>
<dbReference type="InterPro" id="IPR006318">
    <property type="entry name" value="PTS_EI-like"/>
</dbReference>
<dbReference type="STRING" id="1399797.GCA_000518285_00635"/>
<dbReference type="SUPFAM" id="SSF47831">
    <property type="entry name" value="Enzyme I of the PEP:sugar phosphotransferase system HPr-binding (sub)domain"/>
    <property type="match status" value="1"/>
</dbReference>
<keyword evidence="9 17" id="KW-0963">Cytoplasm</keyword>
<dbReference type="PANTHER" id="PTHR46244:SF3">
    <property type="entry name" value="PHOSPHOENOLPYRUVATE-PROTEIN PHOSPHOTRANSFERASE"/>
    <property type="match status" value="1"/>
</dbReference>
<dbReference type="InterPro" id="IPR023151">
    <property type="entry name" value="PEP_util_CS"/>
</dbReference>
<comment type="function">
    <text evidence="3 17">General (non sugar-specific) component of the phosphoenolpyruvate-dependent sugar phosphotransferase system (sugar PTS). This major carbohydrate active-transport system catalyzes the phosphorylation of incoming sugar substrates concomitantly with their translocation across the cell membrane. Enzyme I transfers the phosphoryl group from phosphoenolpyruvate (PEP) to the phosphoryl carrier protein (HPr).</text>
</comment>
<feature type="domain" description="Phosphotransferase system enzyme I N-terminal" evidence="24">
    <location>
        <begin position="6"/>
        <end position="127"/>
    </location>
</feature>
<keyword evidence="12 17" id="KW-0598">Phosphotransferase system</keyword>
<feature type="domain" description="PEP-utilising enzyme mobile" evidence="22">
    <location>
        <begin position="153"/>
        <end position="226"/>
    </location>
</feature>
<dbReference type="Gene3D" id="3.50.30.10">
    <property type="entry name" value="Phosphohistidine domain"/>
    <property type="match status" value="1"/>
</dbReference>
<keyword evidence="25" id="KW-0670">Pyruvate</keyword>